<name>A0ABD2Z3C9_9GENT</name>
<comment type="caution">
    <text evidence="1">The sequence shown here is derived from an EMBL/GenBank/DDBJ whole genome shotgun (WGS) entry which is preliminary data.</text>
</comment>
<reference evidence="1 2" key="1">
    <citation type="submission" date="2024-11" db="EMBL/GenBank/DDBJ databases">
        <title>A near-complete genome assembly of Cinchona calisaya.</title>
        <authorList>
            <person name="Lian D.C."/>
            <person name="Zhao X.W."/>
            <person name="Wei L."/>
        </authorList>
    </citation>
    <scope>NUCLEOTIDE SEQUENCE [LARGE SCALE GENOMIC DNA]</scope>
    <source>
        <tissue evidence="1">Nenye</tissue>
    </source>
</reference>
<accession>A0ABD2Z3C9</accession>
<dbReference type="AlphaFoldDB" id="A0ABD2Z3C9"/>
<organism evidence="1 2">
    <name type="scientific">Cinchona calisaya</name>
    <dbReference type="NCBI Taxonomy" id="153742"/>
    <lineage>
        <taxon>Eukaryota</taxon>
        <taxon>Viridiplantae</taxon>
        <taxon>Streptophyta</taxon>
        <taxon>Embryophyta</taxon>
        <taxon>Tracheophyta</taxon>
        <taxon>Spermatophyta</taxon>
        <taxon>Magnoliopsida</taxon>
        <taxon>eudicotyledons</taxon>
        <taxon>Gunneridae</taxon>
        <taxon>Pentapetalae</taxon>
        <taxon>asterids</taxon>
        <taxon>lamiids</taxon>
        <taxon>Gentianales</taxon>
        <taxon>Rubiaceae</taxon>
        <taxon>Cinchonoideae</taxon>
        <taxon>Cinchoneae</taxon>
        <taxon>Cinchona</taxon>
    </lineage>
</organism>
<dbReference type="Proteomes" id="UP001630127">
    <property type="component" value="Unassembled WGS sequence"/>
</dbReference>
<protein>
    <submittedName>
        <fullName evidence="1">Uncharacterized protein</fullName>
    </submittedName>
</protein>
<proteinExistence type="predicted"/>
<sequence length="141" mass="15263">MAILQSLIRGQPSFHALKSFADILTGASTVLPLKKTTPKKSVEVDVQAPLNSTLQAETSGLLPTNKDSILTLAFASNVPTMNNNDKTLRAWMENPNSTRPPVMIDMATFICVQLHNNVWDSCVFASLVTPNVFGGMFCPLG</sequence>
<keyword evidence="2" id="KW-1185">Reference proteome</keyword>
<dbReference type="EMBL" id="JBJUIK010000011">
    <property type="protein sequence ID" value="KAL3513341.1"/>
    <property type="molecule type" value="Genomic_DNA"/>
</dbReference>
<evidence type="ECO:0000313" key="1">
    <source>
        <dbReference type="EMBL" id="KAL3513341.1"/>
    </source>
</evidence>
<evidence type="ECO:0000313" key="2">
    <source>
        <dbReference type="Proteomes" id="UP001630127"/>
    </source>
</evidence>
<gene>
    <name evidence="1" type="ORF">ACH5RR_026058</name>
</gene>